<evidence type="ECO:0000259" key="1">
    <source>
        <dbReference type="Pfam" id="PF01636"/>
    </source>
</evidence>
<name>A0A7W7FZN2_9PSEU</name>
<dbReference type="InterPro" id="IPR002575">
    <property type="entry name" value="Aminoglycoside_PTrfase"/>
</dbReference>
<dbReference type="Proteomes" id="UP000533598">
    <property type="component" value="Unassembled WGS sequence"/>
</dbReference>
<dbReference type="InterPro" id="IPR011009">
    <property type="entry name" value="Kinase-like_dom_sf"/>
</dbReference>
<organism evidence="2 3">
    <name type="scientific">Crossiella cryophila</name>
    <dbReference type="NCBI Taxonomy" id="43355"/>
    <lineage>
        <taxon>Bacteria</taxon>
        <taxon>Bacillati</taxon>
        <taxon>Actinomycetota</taxon>
        <taxon>Actinomycetes</taxon>
        <taxon>Pseudonocardiales</taxon>
        <taxon>Pseudonocardiaceae</taxon>
        <taxon>Crossiella</taxon>
    </lineage>
</organism>
<evidence type="ECO:0000313" key="2">
    <source>
        <dbReference type="EMBL" id="MBB4681354.1"/>
    </source>
</evidence>
<evidence type="ECO:0000313" key="3">
    <source>
        <dbReference type="Proteomes" id="UP000533598"/>
    </source>
</evidence>
<dbReference type="SUPFAM" id="SSF56112">
    <property type="entry name" value="Protein kinase-like (PK-like)"/>
    <property type="match status" value="1"/>
</dbReference>
<sequence length="320" mass="34574">MSLPGPASVLPGLIAAAGLPAVVRVERLGGDGLDNRLHLVVLAGGRKVLLRQNKQPRKPPAPKAAFLAANGVGAPALLAASERGDVLVDFVEGRTLAEVLRLGAADVPVWQAVGRAFAAVHAVGFPAHLHGEFRPDGLELTPGDPVERLRAELAGTRSWVRAHRPALLPLLPVVEAALDRHADAVRAERPCLVHGDVNLFNVIISPDRATLIDWDYPGVRQPLDELSAFQEHAYLHGAELPPAFWTGYGRTVPAHLLLLHRVVGCLGWLASEDWAEWAADDGLSAESMTRVGDWRDLLLAWIDRLPTLVEHLDFRHSVST</sequence>
<reference evidence="2 3" key="1">
    <citation type="submission" date="2020-08" db="EMBL/GenBank/DDBJ databases">
        <title>Sequencing the genomes of 1000 actinobacteria strains.</title>
        <authorList>
            <person name="Klenk H.-P."/>
        </authorList>
    </citation>
    <scope>NUCLEOTIDE SEQUENCE [LARGE SCALE GENOMIC DNA]</scope>
    <source>
        <strain evidence="2 3">DSM 44230</strain>
    </source>
</reference>
<gene>
    <name evidence="2" type="ORF">HNR67_007472</name>
</gene>
<dbReference type="EMBL" id="JACHMH010000001">
    <property type="protein sequence ID" value="MBB4681354.1"/>
    <property type="molecule type" value="Genomic_DNA"/>
</dbReference>
<comment type="caution">
    <text evidence="2">The sequence shown here is derived from an EMBL/GenBank/DDBJ whole genome shotgun (WGS) entry which is preliminary data.</text>
</comment>
<protein>
    <recommendedName>
        <fullName evidence="1">Aminoglycoside phosphotransferase domain-containing protein</fullName>
    </recommendedName>
</protein>
<dbReference type="AlphaFoldDB" id="A0A7W7FZN2"/>
<dbReference type="RefSeq" id="WP_185007860.1">
    <property type="nucleotide sequence ID" value="NZ_JACHMH010000001.1"/>
</dbReference>
<dbReference type="Gene3D" id="3.90.1200.10">
    <property type="match status" value="1"/>
</dbReference>
<keyword evidence="3" id="KW-1185">Reference proteome</keyword>
<accession>A0A7W7FZN2</accession>
<proteinExistence type="predicted"/>
<feature type="domain" description="Aminoglycoside phosphotransferase" evidence="1">
    <location>
        <begin position="32"/>
        <end position="249"/>
    </location>
</feature>
<dbReference type="Pfam" id="PF01636">
    <property type="entry name" value="APH"/>
    <property type="match status" value="1"/>
</dbReference>